<reference evidence="2" key="1">
    <citation type="submission" date="2017-09" db="EMBL/GenBank/DDBJ databases">
        <title>Depth-based differentiation of microbial function through sediment-hosted aquifers and enrichment of novel symbionts in the deep terrestrial subsurface.</title>
        <authorList>
            <person name="Probst A.J."/>
            <person name="Ladd B."/>
            <person name="Jarett J.K."/>
            <person name="Geller-Mcgrath D.E."/>
            <person name="Sieber C.M.K."/>
            <person name="Emerson J.B."/>
            <person name="Anantharaman K."/>
            <person name="Thomas B.C."/>
            <person name="Malmstrom R."/>
            <person name="Stieglmeier M."/>
            <person name="Klingl A."/>
            <person name="Woyke T."/>
            <person name="Ryan C.M."/>
            <person name="Banfield J.F."/>
        </authorList>
    </citation>
    <scope>NUCLEOTIDE SEQUENCE [LARGE SCALE GENOMIC DNA]</scope>
</reference>
<dbReference type="EMBL" id="PEXW01000067">
    <property type="protein sequence ID" value="PIS40466.1"/>
    <property type="molecule type" value="Genomic_DNA"/>
</dbReference>
<dbReference type="PANTHER" id="PTHR37953:SF1">
    <property type="entry name" value="UPF0127 PROTEIN MJ1496"/>
    <property type="match status" value="1"/>
</dbReference>
<dbReference type="InterPro" id="IPR038695">
    <property type="entry name" value="Saro_0823-like_sf"/>
</dbReference>
<name>A0A2H0YPW8_9BACT</name>
<gene>
    <name evidence="1" type="ORF">COT26_03020</name>
</gene>
<dbReference type="InterPro" id="IPR003795">
    <property type="entry name" value="DUF192"/>
</dbReference>
<proteinExistence type="predicted"/>
<organism evidence="1 2">
    <name type="scientific">Candidatus Kerfeldbacteria bacterium CG08_land_8_20_14_0_20_43_14</name>
    <dbReference type="NCBI Taxonomy" id="2014246"/>
    <lineage>
        <taxon>Bacteria</taxon>
        <taxon>Candidatus Kerfeldiibacteriota</taxon>
    </lineage>
</organism>
<accession>A0A2H0YPW8</accession>
<dbReference type="PANTHER" id="PTHR37953">
    <property type="entry name" value="UPF0127 PROTEIN MJ1496"/>
    <property type="match status" value="1"/>
</dbReference>
<dbReference type="Proteomes" id="UP000236845">
    <property type="component" value="Unassembled WGS sequence"/>
</dbReference>
<comment type="caution">
    <text evidence="1">The sequence shown here is derived from an EMBL/GenBank/DDBJ whole genome shotgun (WGS) entry which is preliminary data.</text>
</comment>
<dbReference type="Gene3D" id="2.60.120.1140">
    <property type="entry name" value="Protein of unknown function DUF192"/>
    <property type="match status" value="1"/>
</dbReference>
<evidence type="ECO:0000313" key="2">
    <source>
        <dbReference type="Proteomes" id="UP000236845"/>
    </source>
</evidence>
<dbReference type="AlphaFoldDB" id="A0A2H0YPW8"/>
<evidence type="ECO:0000313" key="1">
    <source>
        <dbReference type="EMBL" id="PIS40466.1"/>
    </source>
</evidence>
<evidence type="ECO:0008006" key="3">
    <source>
        <dbReference type="Google" id="ProtNLM"/>
    </source>
</evidence>
<protein>
    <recommendedName>
        <fullName evidence="3">DUF192 domain-containing protein</fullName>
    </recommendedName>
</protein>
<dbReference type="Pfam" id="PF02643">
    <property type="entry name" value="DUF192"/>
    <property type="match status" value="1"/>
</dbReference>
<sequence>MNKSLSTFVIVGVLLIALAWAVGGHEISDYTPYYFQRILGKSAKVENRGQVFKVEVARSDRAKAKGLSNRKKLPREKGMLFVFDKPGIYEFWMKDMLVPLDIVWINGSKIVDISRSVSPPAKNAEPPKVQPKSPVQYVLEVYAGAASSWQIGDSVDITFDKWF</sequence>